<dbReference type="Gene3D" id="3.30.70.270">
    <property type="match status" value="1"/>
</dbReference>
<dbReference type="InterPro" id="IPR029787">
    <property type="entry name" value="Nucleotide_cyclase"/>
</dbReference>
<dbReference type="CDD" id="cd01949">
    <property type="entry name" value="GGDEF"/>
    <property type="match status" value="1"/>
</dbReference>
<dbReference type="Pfam" id="PF00990">
    <property type="entry name" value="GGDEF"/>
    <property type="match status" value="1"/>
</dbReference>
<protein>
    <recommendedName>
        <fullName evidence="1">diguanylate cyclase</fullName>
        <ecNumber evidence="1">2.7.7.65</ecNumber>
    </recommendedName>
</protein>
<dbReference type="GO" id="GO:0043709">
    <property type="term" value="P:cell adhesion involved in single-species biofilm formation"/>
    <property type="evidence" value="ECO:0007669"/>
    <property type="project" value="TreeGrafter"/>
</dbReference>
<dbReference type="AlphaFoldDB" id="H7EJ73"/>
<dbReference type="InterPro" id="IPR029016">
    <property type="entry name" value="GAF-like_dom_sf"/>
</dbReference>
<dbReference type="SUPFAM" id="SSF55073">
    <property type="entry name" value="Nucleotide cyclase"/>
    <property type="match status" value="1"/>
</dbReference>
<dbReference type="GO" id="GO:1902201">
    <property type="term" value="P:negative regulation of bacterial-type flagellum-dependent cell motility"/>
    <property type="evidence" value="ECO:0007669"/>
    <property type="project" value="TreeGrafter"/>
</dbReference>
<sequence length="459" mass="52644">MDFQSIVDSCGMAAAVLSVKNTEDNHCGEIRIVRANAMYKHIMGEKYRDDMIYSDLLPKEPNFEEFCYRCAVLKQHLHAYVDVKALNVWTDSDYIPLSYDRNDERLHYLMFFFEFTKGPESEKMSNVSLEVAQQVIKTCINLRGADNFYEAMNTVITDIQKNTQSFCSCIIMIDREKRKYAPLCSKFRNDEAKIDDFMPELTPDVVFSWEKTLENRDLIIIKDDFDMQKLAEQNPIWVKSLRNSKVESLVLVPLSQGRKMFGVLFITNFNTEKLIEIKDFIELTAFFLSAEIANNDLMEKLEYMSNIDFLTGVKNRNSMNARVDYHVDGRNVVRAPFGIIFADLNGLKQCNDSGGHEAGDKLLKNAAALLKAQFANDEIYRSGGDEFIVIMQDCDREKFDSAVKKLKDSCGYGADVCLAIGADWSQGEKDLRLCMHIADEAMYADKNEFYALHPDKARK</sequence>
<proteinExistence type="predicted"/>
<comment type="catalytic activity">
    <reaction evidence="2">
        <text>2 GTP = 3',3'-c-di-GMP + 2 diphosphate</text>
        <dbReference type="Rhea" id="RHEA:24898"/>
        <dbReference type="ChEBI" id="CHEBI:33019"/>
        <dbReference type="ChEBI" id="CHEBI:37565"/>
        <dbReference type="ChEBI" id="CHEBI:58805"/>
        <dbReference type="EC" id="2.7.7.65"/>
    </reaction>
</comment>
<dbReference type="PATRIC" id="fig|907348.3.peg.890"/>
<dbReference type="InterPro" id="IPR050469">
    <property type="entry name" value="Diguanylate_Cyclase"/>
</dbReference>
<evidence type="ECO:0000313" key="5">
    <source>
        <dbReference type="Proteomes" id="UP000003571"/>
    </source>
</evidence>
<dbReference type="PANTHER" id="PTHR45138">
    <property type="entry name" value="REGULATORY COMPONENTS OF SENSORY TRANSDUCTION SYSTEM"/>
    <property type="match status" value="1"/>
</dbReference>
<keyword evidence="5" id="KW-1185">Reference proteome</keyword>
<accession>H7EJ73</accession>
<evidence type="ECO:0000256" key="1">
    <source>
        <dbReference type="ARBA" id="ARBA00012528"/>
    </source>
</evidence>
<dbReference type="GO" id="GO:0052621">
    <property type="term" value="F:diguanylate cyclase activity"/>
    <property type="evidence" value="ECO:0007669"/>
    <property type="project" value="UniProtKB-EC"/>
</dbReference>
<dbReference type="STRING" id="907348.TresaDRAFT_1834"/>
<comment type="caution">
    <text evidence="4">The sequence shown here is derived from an EMBL/GenBank/DDBJ whole genome shotgun (WGS) entry which is preliminary data.</text>
</comment>
<dbReference type="GO" id="GO:0005886">
    <property type="term" value="C:plasma membrane"/>
    <property type="evidence" value="ECO:0007669"/>
    <property type="project" value="TreeGrafter"/>
</dbReference>
<dbReference type="PANTHER" id="PTHR45138:SF9">
    <property type="entry name" value="DIGUANYLATE CYCLASE DGCM-RELATED"/>
    <property type="match status" value="1"/>
</dbReference>
<reference evidence="4 5" key="1">
    <citation type="submission" date="2011-09" db="EMBL/GenBank/DDBJ databases">
        <title>The draft genome of Treponema saccharophilum DSM 2985.</title>
        <authorList>
            <consortium name="US DOE Joint Genome Institute (JGI-PGF)"/>
            <person name="Lucas S."/>
            <person name="Copeland A."/>
            <person name="Lapidus A."/>
            <person name="Glavina del Rio T."/>
            <person name="Dalin E."/>
            <person name="Tice H."/>
            <person name="Bruce D."/>
            <person name="Goodwin L."/>
            <person name="Pitluck S."/>
            <person name="Peters L."/>
            <person name="Kyrpides N."/>
            <person name="Mavromatis K."/>
            <person name="Ivanova N."/>
            <person name="Markowitz V."/>
            <person name="Cheng J.-F."/>
            <person name="Hugenholtz P."/>
            <person name="Woyke T."/>
            <person name="Wu D."/>
            <person name="Gronow S."/>
            <person name="Wellnitz S."/>
            <person name="Brambilla E."/>
            <person name="Klenk H.-P."/>
            <person name="Eisen J.A."/>
        </authorList>
    </citation>
    <scope>NUCLEOTIDE SEQUENCE [LARGE SCALE GENOMIC DNA]</scope>
    <source>
        <strain evidence="4 5">DSM 2985</strain>
    </source>
</reference>
<evidence type="ECO:0000256" key="2">
    <source>
        <dbReference type="ARBA" id="ARBA00034247"/>
    </source>
</evidence>
<evidence type="ECO:0000313" key="4">
    <source>
        <dbReference type="EMBL" id="EIC02387.1"/>
    </source>
</evidence>
<dbReference type="Gene3D" id="3.30.450.40">
    <property type="match status" value="1"/>
</dbReference>
<dbReference type="PROSITE" id="PS50887">
    <property type="entry name" value="GGDEF"/>
    <property type="match status" value="1"/>
</dbReference>
<dbReference type="RefSeq" id="WP_002703226.1">
    <property type="nucleotide sequence ID" value="NZ_AGRW01000040.1"/>
</dbReference>
<evidence type="ECO:0000259" key="3">
    <source>
        <dbReference type="PROSITE" id="PS50887"/>
    </source>
</evidence>
<dbReference type="EC" id="2.7.7.65" evidence="1"/>
<dbReference type="InterPro" id="IPR000160">
    <property type="entry name" value="GGDEF_dom"/>
</dbReference>
<dbReference type="NCBIfam" id="TIGR00254">
    <property type="entry name" value="GGDEF"/>
    <property type="match status" value="1"/>
</dbReference>
<feature type="domain" description="GGDEF" evidence="3">
    <location>
        <begin position="335"/>
        <end position="454"/>
    </location>
</feature>
<name>H7EJ73_9SPIR</name>
<dbReference type="eggNOG" id="COG2199">
    <property type="taxonomic scope" value="Bacteria"/>
</dbReference>
<dbReference type="SMART" id="SM00267">
    <property type="entry name" value="GGDEF"/>
    <property type="match status" value="1"/>
</dbReference>
<dbReference type="Proteomes" id="UP000003571">
    <property type="component" value="Unassembled WGS sequence"/>
</dbReference>
<gene>
    <name evidence="4" type="ORF">TresaDRAFT_1834</name>
</gene>
<dbReference type="InterPro" id="IPR043128">
    <property type="entry name" value="Rev_trsase/Diguanyl_cyclase"/>
</dbReference>
<organism evidence="4 5">
    <name type="scientific">Treponema saccharophilum DSM 2985</name>
    <dbReference type="NCBI Taxonomy" id="907348"/>
    <lineage>
        <taxon>Bacteria</taxon>
        <taxon>Pseudomonadati</taxon>
        <taxon>Spirochaetota</taxon>
        <taxon>Spirochaetia</taxon>
        <taxon>Spirochaetales</taxon>
        <taxon>Treponemataceae</taxon>
        <taxon>Treponema</taxon>
    </lineage>
</organism>
<dbReference type="EMBL" id="AGRW01000040">
    <property type="protein sequence ID" value="EIC02387.1"/>
    <property type="molecule type" value="Genomic_DNA"/>
</dbReference>
<dbReference type="OrthoDB" id="9759607at2"/>